<name>A0AAE3TZZ5_9HYPH</name>
<keyword evidence="1" id="KW-0812">Transmembrane</keyword>
<comment type="caution">
    <text evidence="2">The sequence shown here is derived from an EMBL/GenBank/DDBJ whole genome shotgun (WGS) entry which is preliminary data.</text>
</comment>
<dbReference type="InterPro" id="IPR010865">
    <property type="entry name" value="DUF1499"/>
</dbReference>
<feature type="transmembrane region" description="Helical" evidence="1">
    <location>
        <begin position="84"/>
        <end position="102"/>
    </location>
</feature>
<gene>
    <name evidence="2" type="ORF">MRS75_05480</name>
</gene>
<keyword evidence="1" id="KW-0472">Membrane</keyword>
<evidence type="ECO:0000313" key="2">
    <source>
        <dbReference type="EMBL" id="MDI7921534.1"/>
    </source>
</evidence>
<proteinExistence type="predicted"/>
<keyword evidence="1" id="KW-1133">Transmembrane helix</keyword>
<organism evidence="2 3">
    <name type="scientific">Ferirhizobium litorale</name>
    <dbReference type="NCBI Taxonomy" id="2927786"/>
    <lineage>
        <taxon>Bacteria</taxon>
        <taxon>Pseudomonadati</taxon>
        <taxon>Pseudomonadota</taxon>
        <taxon>Alphaproteobacteria</taxon>
        <taxon>Hyphomicrobiales</taxon>
        <taxon>Rhizobiaceae</taxon>
        <taxon>Ferirhizobium</taxon>
    </lineage>
</organism>
<dbReference type="Pfam" id="PF07386">
    <property type="entry name" value="DUF1499"/>
    <property type="match status" value="1"/>
</dbReference>
<feature type="transmembrane region" description="Helical" evidence="1">
    <location>
        <begin position="43"/>
        <end position="63"/>
    </location>
</feature>
<dbReference type="AlphaFoldDB" id="A0AAE3TZZ5"/>
<accession>A0AAE3TZZ5</accession>
<dbReference type="EMBL" id="JALDYZ010000002">
    <property type="protein sequence ID" value="MDI7921534.1"/>
    <property type="molecule type" value="Genomic_DNA"/>
</dbReference>
<dbReference type="Proteomes" id="UP001161580">
    <property type="component" value="Unassembled WGS sequence"/>
</dbReference>
<protein>
    <submittedName>
        <fullName evidence="2">DUF1499 domain-containing protein</fullName>
    </submittedName>
</protein>
<dbReference type="RefSeq" id="WP_311785701.1">
    <property type="nucleotide sequence ID" value="NZ_JALDYY010000002.1"/>
</dbReference>
<feature type="transmembrane region" description="Helical" evidence="1">
    <location>
        <begin position="12"/>
        <end position="37"/>
    </location>
</feature>
<keyword evidence="3" id="KW-1185">Reference proteome</keyword>
<evidence type="ECO:0000313" key="3">
    <source>
        <dbReference type="Proteomes" id="UP001161580"/>
    </source>
</evidence>
<sequence length="307" mass="33152">MTIRFERPVSHAARFAHFLGRFALLLLLVVAVVHRLGLMPTPYFVALALLSAAIAALALLLALTGLWRLWRVGAVGGRSAIRGLFYSLVPIAVIGFAGYAYFTQPAIYDVSTDTADAPPWLDAPQAAQIWLPRQPEVTATDRARQVEAYPGLTGRRYEGAIDRVYVAAKKVAELNGMEIVEASGLANAETDIEDQPVKPEPDGDVAAEAAAADAPDMVPIPIPRPLEARETVLIGRSSDVLLQGVVETLVLGLHFDVMIRLREEAETTFVDVRVASRYGQNDLGLSAQIAESYLRNLDAELLGIAGT</sequence>
<evidence type="ECO:0000256" key="1">
    <source>
        <dbReference type="SAM" id="Phobius"/>
    </source>
</evidence>
<reference evidence="2" key="1">
    <citation type="submission" date="2022-03" db="EMBL/GenBank/DDBJ databases">
        <title>Fererhizobium litorale gen. nov., sp. nov., isolated from sandy sediments of the Sea of Japan seashore.</title>
        <authorList>
            <person name="Romanenko L."/>
            <person name="Kurilenko V."/>
            <person name="Otstavnykh N."/>
            <person name="Svetashev V."/>
            <person name="Tekutyeva L."/>
            <person name="Isaeva M."/>
            <person name="Mikhailov V."/>
        </authorList>
    </citation>
    <scope>NUCLEOTIDE SEQUENCE</scope>
    <source>
        <strain evidence="2">KMM 9576</strain>
    </source>
</reference>